<protein>
    <submittedName>
        <fullName evidence="2">Uncharacterized protein</fullName>
    </submittedName>
</protein>
<sequence length="217" mass="24760">MAVAAATTKTAAGSKKQRNVNAKKSSSFFGTMIRFTFLTTLFLIIFGGALLFHNCQISDKPWIPKSKGFCNDAKWSLQNMVIRNSLRQNFFITVESLQNITAKKFFPSAMTHANTASKLFMGYFENAKIYVIESFAKISKYVTENYGDQISHITEFLKHLASDITEAATEIFAKLLELSKTYAEYGYKLATEYIEKAQKAIHNWQHPPQQQQQQRRN</sequence>
<name>A0AC35FV14_9BILA</name>
<proteinExistence type="predicted"/>
<accession>A0AC35FV14</accession>
<reference evidence="2" key="1">
    <citation type="submission" date="2022-11" db="UniProtKB">
        <authorList>
            <consortium name="WormBaseParasite"/>
        </authorList>
    </citation>
    <scope>IDENTIFICATION</scope>
</reference>
<dbReference type="WBParaSite" id="PS1159_v2.g21030.t1">
    <property type="protein sequence ID" value="PS1159_v2.g21030.t1"/>
    <property type="gene ID" value="PS1159_v2.g21030"/>
</dbReference>
<organism evidence="1 2">
    <name type="scientific">Panagrolaimus sp. PS1159</name>
    <dbReference type="NCBI Taxonomy" id="55785"/>
    <lineage>
        <taxon>Eukaryota</taxon>
        <taxon>Metazoa</taxon>
        <taxon>Ecdysozoa</taxon>
        <taxon>Nematoda</taxon>
        <taxon>Chromadorea</taxon>
        <taxon>Rhabditida</taxon>
        <taxon>Tylenchina</taxon>
        <taxon>Panagrolaimomorpha</taxon>
        <taxon>Panagrolaimoidea</taxon>
        <taxon>Panagrolaimidae</taxon>
        <taxon>Panagrolaimus</taxon>
    </lineage>
</organism>
<dbReference type="Proteomes" id="UP000887580">
    <property type="component" value="Unplaced"/>
</dbReference>
<evidence type="ECO:0000313" key="1">
    <source>
        <dbReference type="Proteomes" id="UP000887580"/>
    </source>
</evidence>
<evidence type="ECO:0000313" key="2">
    <source>
        <dbReference type="WBParaSite" id="PS1159_v2.g21030.t1"/>
    </source>
</evidence>